<dbReference type="EMBL" id="CAJEWN010002250">
    <property type="protein sequence ID" value="CAD2202758.1"/>
    <property type="molecule type" value="Genomic_DNA"/>
</dbReference>
<sequence length="101" mass="12048">MENGNFLEFLRKQIDSQDQTELRKKFENIFGLERFALLSERFSDIFKQMVNPEDLIEDLYKINFTPKDKSTTDWKSLVVLEYIIYMEWAENVLSGIQVEEG</sequence>
<name>A0A6V7XTX9_MELEN</name>
<dbReference type="AlphaFoldDB" id="A0A6V7XTX9"/>
<proteinExistence type="predicted"/>
<dbReference type="Proteomes" id="UP000580250">
    <property type="component" value="Unassembled WGS sequence"/>
</dbReference>
<comment type="caution">
    <text evidence="1">The sequence shown here is derived from an EMBL/GenBank/DDBJ whole genome shotgun (WGS) entry which is preliminary data.</text>
</comment>
<gene>
    <name evidence="1" type="ORF">MENT_LOCUS56407</name>
</gene>
<evidence type="ECO:0000313" key="1">
    <source>
        <dbReference type="EMBL" id="CAD2202758.1"/>
    </source>
</evidence>
<protein>
    <submittedName>
        <fullName evidence="1">Uncharacterized protein</fullName>
    </submittedName>
</protein>
<reference evidence="1 2" key="1">
    <citation type="submission" date="2020-08" db="EMBL/GenBank/DDBJ databases">
        <authorList>
            <person name="Koutsovoulos G."/>
            <person name="Danchin GJ E."/>
        </authorList>
    </citation>
    <scope>NUCLEOTIDE SEQUENCE [LARGE SCALE GENOMIC DNA]</scope>
</reference>
<organism evidence="1 2">
    <name type="scientific">Meloidogyne enterolobii</name>
    <name type="common">Root-knot nematode worm</name>
    <name type="synonym">Meloidogyne mayaguensis</name>
    <dbReference type="NCBI Taxonomy" id="390850"/>
    <lineage>
        <taxon>Eukaryota</taxon>
        <taxon>Metazoa</taxon>
        <taxon>Ecdysozoa</taxon>
        <taxon>Nematoda</taxon>
        <taxon>Chromadorea</taxon>
        <taxon>Rhabditida</taxon>
        <taxon>Tylenchina</taxon>
        <taxon>Tylenchomorpha</taxon>
        <taxon>Tylenchoidea</taxon>
        <taxon>Meloidogynidae</taxon>
        <taxon>Meloidogyninae</taxon>
        <taxon>Meloidogyne</taxon>
    </lineage>
</organism>
<evidence type="ECO:0000313" key="2">
    <source>
        <dbReference type="Proteomes" id="UP000580250"/>
    </source>
</evidence>
<accession>A0A6V7XTX9</accession>